<dbReference type="SUPFAM" id="SSF57552">
    <property type="entry name" value="Blood coagulation inhibitor (disintegrin)"/>
    <property type="match status" value="1"/>
</dbReference>
<dbReference type="GO" id="GO:0004222">
    <property type="term" value="F:metalloendopeptidase activity"/>
    <property type="evidence" value="ECO:0007669"/>
    <property type="project" value="InterPro"/>
</dbReference>
<evidence type="ECO:0000313" key="12">
    <source>
        <dbReference type="EMBL" id="ETO29129.1"/>
    </source>
</evidence>
<feature type="active site" evidence="6">
    <location>
        <position position="27"/>
    </location>
</feature>
<feature type="domain" description="Peptidase M12B" evidence="11">
    <location>
        <begin position="1"/>
        <end position="91"/>
    </location>
</feature>
<keyword evidence="6" id="KW-0479">Metal-binding</keyword>
<dbReference type="Gene3D" id="3.40.390.10">
    <property type="entry name" value="Collagenase (Catalytic Domain)"/>
    <property type="match status" value="1"/>
</dbReference>
<evidence type="ECO:0000313" key="13">
    <source>
        <dbReference type="Proteomes" id="UP000023152"/>
    </source>
</evidence>
<name>X6NTN6_RETFI</name>
<reference evidence="12 13" key="1">
    <citation type="journal article" date="2013" name="Curr. Biol.">
        <title>The Genome of the Foraminiferan Reticulomyxa filosa.</title>
        <authorList>
            <person name="Glockner G."/>
            <person name="Hulsmann N."/>
            <person name="Schleicher M."/>
            <person name="Noegel A.A."/>
            <person name="Eichinger L."/>
            <person name="Gallinger C."/>
            <person name="Pawlowski J."/>
            <person name="Sierra R."/>
            <person name="Euteneuer U."/>
            <person name="Pillet L."/>
            <person name="Moustafa A."/>
            <person name="Platzer M."/>
            <person name="Groth M."/>
            <person name="Szafranski K."/>
            <person name="Schliwa M."/>
        </authorList>
    </citation>
    <scope>NUCLEOTIDE SEQUENCE [LARGE SCALE GENOMIC DNA]</scope>
</reference>
<evidence type="ECO:0000259" key="9">
    <source>
        <dbReference type="PROSITE" id="PS50020"/>
    </source>
</evidence>
<dbReference type="InterPro" id="IPR001762">
    <property type="entry name" value="Disintegrin_dom"/>
</dbReference>
<dbReference type="InterPro" id="IPR000742">
    <property type="entry name" value="EGF"/>
</dbReference>
<dbReference type="Proteomes" id="UP000023152">
    <property type="component" value="Unassembled WGS sequence"/>
</dbReference>
<evidence type="ECO:0000256" key="6">
    <source>
        <dbReference type="PROSITE-ProRule" id="PRU00276"/>
    </source>
</evidence>
<dbReference type="GO" id="GO:0006508">
    <property type="term" value="P:proteolysis"/>
    <property type="evidence" value="ECO:0007669"/>
    <property type="project" value="InterPro"/>
</dbReference>
<dbReference type="Gene3D" id="2.20.70.10">
    <property type="match status" value="1"/>
</dbReference>
<dbReference type="PROSITE" id="PS50215">
    <property type="entry name" value="ADAM_MEPRO"/>
    <property type="match status" value="1"/>
</dbReference>
<comment type="subcellular location">
    <subcellularLocation>
        <location evidence="1">Membrane</location>
        <topology evidence="1">Single-pass membrane protein</topology>
    </subcellularLocation>
</comment>
<dbReference type="SUPFAM" id="SSF51045">
    <property type="entry name" value="WW domain"/>
    <property type="match status" value="1"/>
</dbReference>
<dbReference type="EMBL" id="ASPP01006237">
    <property type="protein sequence ID" value="ETO29129.1"/>
    <property type="molecule type" value="Genomic_DNA"/>
</dbReference>
<evidence type="ECO:0000256" key="2">
    <source>
        <dbReference type="ARBA" id="ARBA00022692"/>
    </source>
</evidence>
<keyword evidence="2 8" id="KW-0812">Transmembrane</keyword>
<dbReference type="Gene3D" id="4.10.70.10">
    <property type="entry name" value="Disintegrin domain"/>
    <property type="match status" value="1"/>
</dbReference>
<keyword evidence="13" id="KW-1185">Reference proteome</keyword>
<sequence>MCIQQSSGGIVQATYDDAFNGNIATHEMGHNWKMSHDVSSINDCDPTAYIMSAVGDPNGARPTQFSSCSISSVQDFFSSYTSTLSCVNNLPYATKYAVCGNGFVEQGESCDCGSSDCSTTDPCCDGELCQLYVDADCSASDVCCNNCHFKSKGTVCRQLDSSNSCDIKAETCDGESASCPADTFKIEGQSCANGTGYCYNGGCVSIENQCEVKGDLYGNGNNYVACTSYGSTTYDWKTSSCSYLKCVSGSGGQCSVLSSSVYYDKGTPCIINSSSQDLPSQCVNNKCSPSASILTYKWTAGKWDECSQACRQDDSSPLGTQNRTVSCTLQDGTVVNSSLCDSSAKPVTGQYCNDYICDFCRAGTNGENICYPNGDCNNAQQRCDCDYGYAGPSCKIIPSLTWIGVTRRMFVVNGVTHVWRADPDDKYNSSNSQSNIVTTPIRGVYSITNLTVGDTISLRWNSTGNLQSLAVGLWNRDPDSWVQYAGSGLATDNQNCTDPYLLKLECDDYSFQIPAGLIPGEYQILVRFNNEHTIYSEVLNITCSDGLCNSTGHGQCSANKTECDCSDNWFGSSCGSYLCSPWSFAKQGGDAYSDPVTFPRCVNLNVSNACLPSATSTDSLCKCNADSLLASKVAHYEGTYCEVPIDGCGGLSTSRCTGESNYCELSGSSCLYKYCAQFAQDRCGMFFFLKKKGKMIFMYLSLLLLLLLNLKKKKKKTKTGNYTKGSNHTWDCKWDSANSVCIRKTCPMQSNYPCARGSVRRPVSDTHSICDYWYCDCSTAANASTAYYKSPTASEIGSVDFTSLTPGSAEASMLTCNMCTLNCQNGGSQDPYCTSCGDCPSPWGGVQCDKKYWVISMRLKVDWQTAYAYKAEEFASLFEEDMAFVINVSPSRLEIWQLKGDNGGTIVYWKYIFSSGDDTEAQAEGGNIFIGLQKMVAKNGSPQIYIRILCAEQRECDPNQQFHYTEFFIISICVSFAFHLLALAVYRFTTRKKRRERYEAKLREVREHQKRTMEQHARARRVGLKDVSKSRASQIHQAKQEKKKLEEKELKDREKEIERRLSVQKHQPKPSSEQLAQRRSSHVDSVSHESAHAQPPPPVNPGAGLPEGWQVFYNENGIPYYYNVHTGITSWRHPNS</sequence>
<dbReference type="SMART" id="SM00456">
    <property type="entry name" value="WW"/>
    <property type="match status" value="1"/>
</dbReference>
<dbReference type="InterPro" id="IPR036383">
    <property type="entry name" value="TSP1_rpt_sf"/>
</dbReference>
<keyword evidence="5" id="KW-1015">Disulfide bond</keyword>
<feature type="compositionally biased region" description="Polar residues" evidence="7">
    <location>
        <begin position="1069"/>
        <end position="1078"/>
    </location>
</feature>
<evidence type="ECO:0000256" key="3">
    <source>
        <dbReference type="ARBA" id="ARBA00022989"/>
    </source>
</evidence>
<gene>
    <name evidence="12" type="ORF">RFI_07995</name>
</gene>
<dbReference type="InterPro" id="IPR036020">
    <property type="entry name" value="WW_dom_sf"/>
</dbReference>
<evidence type="ECO:0000256" key="1">
    <source>
        <dbReference type="ARBA" id="ARBA00004167"/>
    </source>
</evidence>
<feature type="region of interest" description="Disordered" evidence="7">
    <location>
        <begin position="1007"/>
        <end position="1103"/>
    </location>
</feature>
<evidence type="ECO:0000256" key="5">
    <source>
        <dbReference type="ARBA" id="ARBA00023157"/>
    </source>
</evidence>
<dbReference type="InterPro" id="IPR024079">
    <property type="entry name" value="MetalloPept_cat_dom_sf"/>
</dbReference>
<comment type="caution">
    <text evidence="12">The sequence shown here is derived from an EMBL/GenBank/DDBJ whole genome shotgun (WGS) entry which is preliminary data.</text>
</comment>
<feature type="binding site" evidence="6">
    <location>
        <position position="36"/>
    </location>
    <ligand>
        <name>Zn(2+)</name>
        <dbReference type="ChEBI" id="CHEBI:29105"/>
        <note>catalytic</note>
    </ligand>
</feature>
<feature type="domain" description="WW" evidence="9">
    <location>
        <begin position="1103"/>
        <end position="1136"/>
    </location>
</feature>
<evidence type="ECO:0000256" key="4">
    <source>
        <dbReference type="ARBA" id="ARBA00023136"/>
    </source>
</evidence>
<feature type="binding site" evidence="6">
    <location>
        <position position="30"/>
    </location>
    <ligand>
        <name>Zn(2+)</name>
        <dbReference type="ChEBI" id="CHEBI:29105"/>
        <note>catalytic</note>
    </ligand>
</feature>
<feature type="transmembrane region" description="Helical" evidence="8">
    <location>
        <begin position="967"/>
        <end position="988"/>
    </location>
</feature>
<dbReference type="FunFam" id="4.10.70.10:FF:000003">
    <property type="entry name" value="Disintegrin and metalloproteinase domain-containing protein 17"/>
    <property type="match status" value="1"/>
</dbReference>
<dbReference type="PANTHER" id="PTHR11905">
    <property type="entry name" value="ADAM A DISINTEGRIN AND METALLOPROTEASE DOMAIN"/>
    <property type="match status" value="1"/>
</dbReference>
<protein>
    <submittedName>
        <fullName evidence="12">Uncharacterized protein</fullName>
    </submittedName>
</protein>
<dbReference type="InterPro" id="IPR036436">
    <property type="entry name" value="Disintegrin_dom_sf"/>
</dbReference>
<evidence type="ECO:0000259" key="11">
    <source>
        <dbReference type="PROSITE" id="PS50215"/>
    </source>
</evidence>
<dbReference type="PROSITE" id="PS00022">
    <property type="entry name" value="EGF_1"/>
    <property type="match status" value="2"/>
</dbReference>
<dbReference type="CDD" id="cd00201">
    <property type="entry name" value="WW"/>
    <property type="match status" value="1"/>
</dbReference>
<proteinExistence type="predicted"/>
<dbReference type="SMART" id="SM00050">
    <property type="entry name" value="DISIN"/>
    <property type="match status" value="1"/>
</dbReference>
<feature type="transmembrane region" description="Helical" evidence="8">
    <location>
        <begin position="693"/>
        <end position="710"/>
    </location>
</feature>
<feature type="compositionally biased region" description="Basic and acidic residues" evidence="7">
    <location>
        <begin position="1007"/>
        <end position="1029"/>
    </location>
</feature>
<feature type="compositionally biased region" description="Basic and acidic residues" evidence="7">
    <location>
        <begin position="1081"/>
        <end position="1091"/>
    </location>
</feature>
<keyword evidence="3 8" id="KW-1133">Transmembrane helix</keyword>
<evidence type="ECO:0000256" key="7">
    <source>
        <dbReference type="SAM" id="MobiDB-lite"/>
    </source>
</evidence>
<feature type="domain" description="Disintegrin" evidence="10">
    <location>
        <begin position="96"/>
        <end position="187"/>
    </location>
</feature>
<dbReference type="SUPFAM" id="SSF82895">
    <property type="entry name" value="TSP-1 type 1 repeat"/>
    <property type="match status" value="1"/>
</dbReference>
<dbReference type="GO" id="GO:0046872">
    <property type="term" value="F:metal ion binding"/>
    <property type="evidence" value="ECO:0007669"/>
    <property type="project" value="UniProtKB-KW"/>
</dbReference>
<evidence type="ECO:0000259" key="10">
    <source>
        <dbReference type="PROSITE" id="PS50214"/>
    </source>
</evidence>
<keyword evidence="4 8" id="KW-0472">Membrane</keyword>
<accession>X6NTN6</accession>
<dbReference type="InterPro" id="IPR001202">
    <property type="entry name" value="WW_dom"/>
</dbReference>
<feature type="binding site" evidence="6">
    <location>
        <position position="26"/>
    </location>
    <ligand>
        <name>Zn(2+)</name>
        <dbReference type="ChEBI" id="CHEBI:29105"/>
        <note>catalytic</note>
    </ligand>
</feature>
<keyword evidence="6" id="KW-0862">Zinc</keyword>
<dbReference type="AlphaFoldDB" id="X6NTN6"/>
<comment type="caution">
    <text evidence="6">Lacks conserved residue(s) required for the propagation of feature annotation.</text>
</comment>
<dbReference type="InterPro" id="IPR001590">
    <property type="entry name" value="Peptidase_M12B"/>
</dbReference>
<dbReference type="Pfam" id="PF00397">
    <property type="entry name" value="WW"/>
    <property type="match status" value="1"/>
</dbReference>
<dbReference type="OrthoDB" id="5951731at2759"/>
<dbReference type="SUPFAM" id="SSF55486">
    <property type="entry name" value="Metalloproteases ('zincins'), catalytic domain"/>
    <property type="match status" value="1"/>
</dbReference>
<evidence type="ECO:0000256" key="8">
    <source>
        <dbReference type="SAM" id="Phobius"/>
    </source>
</evidence>
<feature type="compositionally biased region" description="Basic and acidic residues" evidence="7">
    <location>
        <begin position="1038"/>
        <end position="1061"/>
    </location>
</feature>
<organism evidence="12 13">
    <name type="scientific">Reticulomyxa filosa</name>
    <dbReference type="NCBI Taxonomy" id="46433"/>
    <lineage>
        <taxon>Eukaryota</taxon>
        <taxon>Sar</taxon>
        <taxon>Rhizaria</taxon>
        <taxon>Retaria</taxon>
        <taxon>Foraminifera</taxon>
        <taxon>Monothalamids</taxon>
        <taxon>Reticulomyxidae</taxon>
        <taxon>Reticulomyxa</taxon>
    </lineage>
</organism>
<dbReference type="Pfam" id="PF00200">
    <property type="entry name" value="Disintegrin"/>
    <property type="match status" value="1"/>
</dbReference>
<dbReference type="PROSITE" id="PS50214">
    <property type="entry name" value="DISINTEGRIN_2"/>
    <property type="match status" value="1"/>
</dbReference>
<dbReference type="PROSITE" id="PS50020">
    <property type="entry name" value="WW_DOMAIN_2"/>
    <property type="match status" value="1"/>
</dbReference>
<dbReference type="GO" id="GO:0016020">
    <property type="term" value="C:membrane"/>
    <property type="evidence" value="ECO:0007669"/>
    <property type="project" value="UniProtKB-SubCell"/>
</dbReference>
<dbReference type="PROSITE" id="PS01186">
    <property type="entry name" value="EGF_2"/>
    <property type="match status" value="1"/>
</dbReference>
<dbReference type="PANTHER" id="PTHR11905:SF159">
    <property type="entry name" value="ADAM METALLOPROTEASE"/>
    <property type="match status" value="1"/>
</dbReference>